<proteinExistence type="predicted"/>
<keyword evidence="1" id="KW-0812">Transmembrane</keyword>
<dbReference type="EMBL" id="JANWTC010000001">
    <property type="protein sequence ID" value="MCS5478108.1"/>
    <property type="molecule type" value="Genomic_DNA"/>
</dbReference>
<dbReference type="Proteomes" id="UP001205965">
    <property type="component" value="Unassembled WGS sequence"/>
</dbReference>
<protein>
    <submittedName>
        <fullName evidence="2">DUF3995 domain-containing protein</fullName>
    </submittedName>
</protein>
<feature type="transmembrane region" description="Helical" evidence="1">
    <location>
        <begin position="74"/>
        <end position="98"/>
    </location>
</feature>
<comment type="caution">
    <text evidence="2">The sequence shown here is derived from an EMBL/GenBank/DDBJ whole genome shotgun (WGS) entry which is preliminary data.</text>
</comment>
<dbReference type="Pfam" id="PF13160">
    <property type="entry name" value="DUF3995"/>
    <property type="match status" value="1"/>
</dbReference>
<gene>
    <name evidence="2" type="ORF">NYP18_00375</name>
</gene>
<keyword evidence="3" id="KW-1185">Reference proteome</keyword>
<feature type="transmembrane region" description="Helical" evidence="1">
    <location>
        <begin position="118"/>
        <end position="137"/>
    </location>
</feature>
<evidence type="ECO:0000256" key="1">
    <source>
        <dbReference type="SAM" id="Phobius"/>
    </source>
</evidence>
<keyword evidence="1" id="KW-1133">Transmembrane helix</keyword>
<evidence type="ECO:0000313" key="3">
    <source>
        <dbReference type="Proteomes" id="UP001205965"/>
    </source>
</evidence>
<sequence length="147" mass="15908">MRTHPAFLTAAVAGLFQGAASVYWGLGGKWLLETVGEQVTGQLEGLGWAVITVGAVKIVFALSPLLVDGHWWRVLYWLGAAVLMLWGGVNTVVINLVLAGVLPRGENYDHVAMIGHGWLWDPLFLLWGLALAVGLSATRQGQTRHQL</sequence>
<reference evidence="2 3" key="1">
    <citation type="submission" date="2022-08" db="EMBL/GenBank/DDBJ databases">
        <title>YIM 101645 draft genome.</title>
        <authorList>
            <person name="Chen X."/>
        </authorList>
    </citation>
    <scope>NUCLEOTIDE SEQUENCE [LARGE SCALE GENOMIC DNA]</scope>
    <source>
        <strain evidence="2 3">YIM 101645</strain>
    </source>
</reference>
<organism evidence="2 3">
    <name type="scientific">Corynebacterium lemuris</name>
    <dbReference type="NCBI Taxonomy" id="1859292"/>
    <lineage>
        <taxon>Bacteria</taxon>
        <taxon>Bacillati</taxon>
        <taxon>Actinomycetota</taxon>
        <taxon>Actinomycetes</taxon>
        <taxon>Mycobacteriales</taxon>
        <taxon>Corynebacteriaceae</taxon>
        <taxon>Corynebacterium</taxon>
    </lineage>
</organism>
<feature type="transmembrane region" description="Helical" evidence="1">
    <location>
        <begin position="45"/>
        <end position="67"/>
    </location>
</feature>
<dbReference type="InterPro" id="IPR025058">
    <property type="entry name" value="DUF3995"/>
</dbReference>
<keyword evidence="1" id="KW-0472">Membrane</keyword>
<accession>A0ABT2FSB2</accession>
<name>A0ABT2FSB2_9CORY</name>
<evidence type="ECO:0000313" key="2">
    <source>
        <dbReference type="EMBL" id="MCS5478108.1"/>
    </source>
</evidence>
<dbReference type="RefSeq" id="WP_259426131.1">
    <property type="nucleotide sequence ID" value="NZ_JANWTC010000001.1"/>
</dbReference>